<keyword evidence="2 4" id="KW-0663">Pyridoxal phosphate</keyword>
<comment type="cofactor">
    <cofactor evidence="1 4">
        <name>pyridoxal 5'-phosphate</name>
        <dbReference type="ChEBI" id="CHEBI:597326"/>
    </cofactor>
</comment>
<dbReference type="GO" id="GO:0016830">
    <property type="term" value="F:carbon-carbon lyase activity"/>
    <property type="evidence" value="ECO:0007669"/>
    <property type="project" value="InterPro"/>
</dbReference>
<dbReference type="OrthoDB" id="2161780at2759"/>
<dbReference type="HOGENOM" id="CLU_005446_1_0_1"/>
<feature type="domain" description="L-tyrosine decarboxylase C-terminal" evidence="5">
    <location>
        <begin position="519"/>
        <end position="623"/>
    </location>
</feature>
<dbReference type="STRING" id="745531.A0A0C3NU87"/>
<dbReference type="InterPro" id="IPR002129">
    <property type="entry name" value="PyrdxlP-dep_de-COase"/>
</dbReference>
<sequence>MVEQYTRITRLLYDYSIPFFSQRYNGHMSFEMGLPGILGWVATVLNNPNNVAFEASPITTRLEIDVGHDMCEMLGYNEKGEDGKPKYWGHIACDGTVANLESIWLARNLKYYPLSLRDTMKPGQPLEFIASTFEVPLPKAGAGSKLLAELTLWELLNLPPQTILDIPGRLETDYGITPTYLDSVLNDYIVQTKGKQAVEAEWQMPQSPRYFISSTKHYSWPKGAALAGLGSKYMEDVPIDIHARIDIKILRERLEDCLTHEKPVFAVVAIIGSTEEGCVDPLDEILALRDEFAERGLCFLVHADAAWGGYFASMVRNDSTKKGTIREPPREYVPTATLRPSTVAQFHALARTDSITIDPHKAGYIPYPAGGLCYRDGRMRYLVTWSAPYIKQSDDGESIGIYGVEGSKPGAPAVAAYLHHQIVGLHKDGHGALLGEVTWSCGRISAHWAAMSVDTDPFIVVPLNPLQSEPDAAAVKVEKERIRKEILGMSNEALIKNQWAMEEMRALGSDLNINAFACNFRINGVANTDVEEANYLNNAIFKRLSITTPNKKPGEIPMFLSATTFKVADYGECVRHFKERLELETESNQDLFCLRNVVMSPFQTAGNFVSQIADIFQKVLEEEMQHVIARNTITPQEHSFVLQGYDPSTGSGQAYLVYRPYFYNANSRFQIILSADVTNENVAHGGHRDSSGVLFVSTTKDTNVSDICKDGASFEGVITASNANGGLIPLRRVQISNIRVLKQRALDSRWRDGAYPPAFVPFYLYGRDGRFFVEHALVRAPNAQMTAEVELELPAPLPAADLARGLLLGVTRSEAAMQPADDASTRWFATGTSYPVTVARDPHAAVAHGPGLVSALGAAGELVAKGTLRVLGAPFVDYDRLNTQEFTGRPTHRVVSYTSRAAHPETKAEWQDVINTYMHK</sequence>
<accession>A0A0C3NU87</accession>
<feature type="modified residue" description="N6-(pyridoxal phosphate)lysine" evidence="4">
    <location>
        <position position="361"/>
    </location>
</feature>
<evidence type="ECO:0000259" key="5">
    <source>
        <dbReference type="Pfam" id="PF21391"/>
    </source>
</evidence>
<dbReference type="InterPro" id="IPR049373">
    <property type="entry name" value="TyrDC_C"/>
</dbReference>
<proteinExistence type="predicted"/>
<protein>
    <recommendedName>
        <fullName evidence="5">L-tyrosine decarboxylase C-terminal domain-containing protein</fullName>
    </recommendedName>
</protein>
<reference evidence="6 7" key="1">
    <citation type="journal article" date="2014" name="PLoS Genet.">
        <title>Analysis of the Phlebiopsis gigantea genome, transcriptome and secretome provides insight into its pioneer colonization strategies of wood.</title>
        <authorList>
            <person name="Hori C."/>
            <person name="Ishida T."/>
            <person name="Igarashi K."/>
            <person name="Samejima M."/>
            <person name="Suzuki H."/>
            <person name="Master E."/>
            <person name="Ferreira P."/>
            <person name="Ruiz-Duenas F.J."/>
            <person name="Held B."/>
            <person name="Canessa P."/>
            <person name="Larrondo L.F."/>
            <person name="Schmoll M."/>
            <person name="Druzhinina I.S."/>
            <person name="Kubicek C.P."/>
            <person name="Gaskell J.A."/>
            <person name="Kersten P."/>
            <person name="St John F."/>
            <person name="Glasner J."/>
            <person name="Sabat G."/>
            <person name="Splinter BonDurant S."/>
            <person name="Syed K."/>
            <person name="Yadav J."/>
            <person name="Mgbeahuruike A.C."/>
            <person name="Kovalchuk A."/>
            <person name="Asiegbu F.O."/>
            <person name="Lackner G."/>
            <person name="Hoffmeister D."/>
            <person name="Rencoret J."/>
            <person name="Gutierrez A."/>
            <person name="Sun H."/>
            <person name="Lindquist E."/>
            <person name="Barry K."/>
            <person name="Riley R."/>
            <person name="Grigoriev I.V."/>
            <person name="Henrissat B."/>
            <person name="Kues U."/>
            <person name="Berka R.M."/>
            <person name="Martinez A.T."/>
            <person name="Covert S.F."/>
            <person name="Blanchette R.A."/>
            <person name="Cullen D."/>
        </authorList>
    </citation>
    <scope>NUCLEOTIDE SEQUENCE [LARGE SCALE GENOMIC DNA]</scope>
    <source>
        <strain evidence="6 7">11061_1 CR5-6</strain>
    </source>
</reference>
<dbReference type="SUPFAM" id="SSF53383">
    <property type="entry name" value="PLP-dependent transferases"/>
    <property type="match status" value="1"/>
</dbReference>
<evidence type="ECO:0000256" key="3">
    <source>
        <dbReference type="ARBA" id="ARBA00023239"/>
    </source>
</evidence>
<evidence type="ECO:0000313" key="6">
    <source>
        <dbReference type="EMBL" id="KIP08869.1"/>
    </source>
</evidence>
<dbReference type="InterPro" id="IPR015421">
    <property type="entry name" value="PyrdxlP-dep_Trfase_major"/>
</dbReference>
<gene>
    <name evidence="6" type="ORF">PHLGIDRAFT_126717</name>
</gene>
<dbReference type="Pfam" id="PF21391">
    <property type="entry name" value="tyr_de_CO2_C"/>
    <property type="match status" value="1"/>
</dbReference>
<evidence type="ECO:0000256" key="4">
    <source>
        <dbReference type="PIRSR" id="PIRSR602129-50"/>
    </source>
</evidence>
<keyword evidence="7" id="KW-1185">Reference proteome</keyword>
<evidence type="ECO:0000313" key="7">
    <source>
        <dbReference type="Proteomes" id="UP000053257"/>
    </source>
</evidence>
<dbReference type="Gene3D" id="3.40.640.10">
    <property type="entry name" value="Type I PLP-dependent aspartate aminotransferase-like (Major domain)"/>
    <property type="match status" value="1"/>
</dbReference>
<evidence type="ECO:0000256" key="1">
    <source>
        <dbReference type="ARBA" id="ARBA00001933"/>
    </source>
</evidence>
<dbReference type="PANTHER" id="PTHR42735:SF4">
    <property type="entry name" value="PYRIDOXAL PHOSPHATE-DEPENDENT DECARBOXYLASE FAMILY PROTEIN"/>
    <property type="match status" value="1"/>
</dbReference>
<keyword evidence="3" id="KW-0456">Lyase</keyword>
<dbReference type="PANTHER" id="PTHR42735">
    <property type="match status" value="1"/>
</dbReference>
<dbReference type="Proteomes" id="UP000053257">
    <property type="component" value="Unassembled WGS sequence"/>
</dbReference>
<dbReference type="InterPro" id="IPR050477">
    <property type="entry name" value="GrpII_AminoAcid_Decarb"/>
</dbReference>
<dbReference type="Pfam" id="PF00282">
    <property type="entry name" value="Pyridoxal_deC"/>
    <property type="match status" value="1"/>
</dbReference>
<evidence type="ECO:0000256" key="2">
    <source>
        <dbReference type="ARBA" id="ARBA00022898"/>
    </source>
</evidence>
<dbReference type="AlphaFoldDB" id="A0A0C3NU87"/>
<organism evidence="6 7">
    <name type="scientific">Phlebiopsis gigantea (strain 11061_1 CR5-6)</name>
    <name type="common">White-rot fungus</name>
    <name type="synonym">Peniophora gigantea</name>
    <dbReference type="NCBI Taxonomy" id="745531"/>
    <lineage>
        <taxon>Eukaryota</taxon>
        <taxon>Fungi</taxon>
        <taxon>Dikarya</taxon>
        <taxon>Basidiomycota</taxon>
        <taxon>Agaricomycotina</taxon>
        <taxon>Agaricomycetes</taxon>
        <taxon>Polyporales</taxon>
        <taxon>Phanerochaetaceae</taxon>
        <taxon>Phlebiopsis</taxon>
    </lineage>
</organism>
<dbReference type="GO" id="GO:0019752">
    <property type="term" value="P:carboxylic acid metabolic process"/>
    <property type="evidence" value="ECO:0007669"/>
    <property type="project" value="InterPro"/>
</dbReference>
<dbReference type="InterPro" id="IPR015424">
    <property type="entry name" value="PyrdxlP-dep_Trfase"/>
</dbReference>
<name>A0A0C3NU87_PHLG1</name>
<dbReference type="EMBL" id="KN840473">
    <property type="protein sequence ID" value="KIP08869.1"/>
    <property type="molecule type" value="Genomic_DNA"/>
</dbReference>
<dbReference type="GO" id="GO:0030170">
    <property type="term" value="F:pyridoxal phosphate binding"/>
    <property type="evidence" value="ECO:0007669"/>
    <property type="project" value="InterPro"/>
</dbReference>